<gene>
    <name evidence="2" type="ORF">BJX63DRAFT_414354</name>
</gene>
<name>A0ABR4GUD8_9EURO</name>
<reference evidence="2 3" key="1">
    <citation type="submission" date="2024-07" db="EMBL/GenBank/DDBJ databases">
        <title>Section-level genome sequencing and comparative genomics of Aspergillus sections Usti and Cavernicolus.</title>
        <authorList>
            <consortium name="Lawrence Berkeley National Laboratory"/>
            <person name="Nybo J.L."/>
            <person name="Vesth T.C."/>
            <person name="Theobald S."/>
            <person name="Frisvad J.C."/>
            <person name="Larsen T.O."/>
            <person name="Kjaerboelling I."/>
            <person name="Rothschild-Mancinelli K."/>
            <person name="Lyhne E.K."/>
            <person name="Kogle M.E."/>
            <person name="Barry K."/>
            <person name="Clum A."/>
            <person name="Na H."/>
            <person name="Ledsgaard L."/>
            <person name="Lin J."/>
            <person name="Lipzen A."/>
            <person name="Kuo A."/>
            <person name="Riley R."/>
            <person name="Mondo S."/>
            <person name="Labutti K."/>
            <person name="Haridas S."/>
            <person name="Pangalinan J."/>
            <person name="Salamov A.A."/>
            <person name="Simmons B.A."/>
            <person name="Magnuson J.K."/>
            <person name="Chen J."/>
            <person name="Drula E."/>
            <person name="Henrissat B."/>
            <person name="Wiebenga A."/>
            <person name="Lubbers R.J."/>
            <person name="Gomes A.C."/>
            <person name="Makela M.R."/>
            <person name="Stajich J."/>
            <person name="Grigoriev I.V."/>
            <person name="Mortensen U.H."/>
            <person name="De Vries R.P."/>
            <person name="Baker S.E."/>
            <person name="Andersen M.R."/>
        </authorList>
    </citation>
    <scope>NUCLEOTIDE SEQUENCE [LARGE SCALE GENOMIC DNA]</scope>
    <source>
        <strain evidence="2 3">CBS 588.65</strain>
    </source>
</reference>
<evidence type="ECO:0000256" key="1">
    <source>
        <dbReference type="SAM" id="SignalP"/>
    </source>
</evidence>
<dbReference type="Proteomes" id="UP001610334">
    <property type="component" value="Unassembled WGS sequence"/>
</dbReference>
<evidence type="ECO:0008006" key="4">
    <source>
        <dbReference type="Google" id="ProtNLM"/>
    </source>
</evidence>
<comment type="caution">
    <text evidence="2">The sequence shown here is derived from an EMBL/GenBank/DDBJ whole genome shotgun (WGS) entry which is preliminary data.</text>
</comment>
<feature type="chain" id="PRO_5045910127" description="Secreted protein" evidence="1">
    <location>
        <begin position="18"/>
        <end position="121"/>
    </location>
</feature>
<evidence type="ECO:0000313" key="3">
    <source>
        <dbReference type="Proteomes" id="UP001610334"/>
    </source>
</evidence>
<feature type="signal peptide" evidence="1">
    <location>
        <begin position="1"/>
        <end position="17"/>
    </location>
</feature>
<protein>
    <recommendedName>
        <fullName evidence="4">Secreted protein</fullName>
    </recommendedName>
</protein>
<dbReference type="EMBL" id="JBFXLT010000169">
    <property type="protein sequence ID" value="KAL2802685.1"/>
    <property type="molecule type" value="Genomic_DNA"/>
</dbReference>
<feature type="non-terminal residue" evidence="2">
    <location>
        <position position="121"/>
    </location>
</feature>
<organism evidence="2 3">
    <name type="scientific">Aspergillus granulosus</name>
    <dbReference type="NCBI Taxonomy" id="176169"/>
    <lineage>
        <taxon>Eukaryota</taxon>
        <taxon>Fungi</taxon>
        <taxon>Dikarya</taxon>
        <taxon>Ascomycota</taxon>
        <taxon>Pezizomycotina</taxon>
        <taxon>Eurotiomycetes</taxon>
        <taxon>Eurotiomycetidae</taxon>
        <taxon>Eurotiales</taxon>
        <taxon>Aspergillaceae</taxon>
        <taxon>Aspergillus</taxon>
        <taxon>Aspergillus subgen. Nidulantes</taxon>
    </lineage>
</organism>
<keyword evidence="3" id="KW-1185">Reference proteome</keyword>
<proteinExistence type="predicted"/>
<keyword evidence="1" id="KW-0732">Signal</keyword>
<evidence type="ECO:0000313" key="2">
    <source>
        <dbReference type="EMBL" id="KAL2802685.1"/>
    </source>
</evidence>
<sequence length="121" mass="13219">MYCTLPLLVVFLATASALDCLSPPAPSTINLCDPWTVRWDYVSSDPTQFCIYLSNYELSGGSMPHAIKVSGPVNRDDRHTSIPGACRSELGTSQHRVWLSACGAPLTIYDQCDPITIQQPC</sequence>
<accession>A0ABR4GUD8</accession>